<evidence type="ECO:0000256" key="6">
    <source>
        <dbReference type="ARBA" id="ARBA00022989"/>
    </source>
</evidence>
<keyword evidence="5 8" id="KW-0812">Transmembrane</keyword>
<name>A4BJU0_9GAMM</name>
<evidence type="ECO:0000313" key="10">
    <source>
        <dbReference type="Proteomes" id="UP000005953"/>
    </source>
</evidence>
<evidence type="ECO:0000256" key="3">
    <source>
        <dbReference type="ARBA" id="ARBA00022448"/>
    </source>
</evidence>
<evidence type="ECO:0000256" key="5">
    <source>
        <dbReference type="ARBA" id="ARBA00022692"/>
    </source>
</evidence>
<feature type="transmembrane region" description="Helical" evidence="8">
    <location>
        <begin position="63"/>
        <end position="85"/>
    </location>
</feature>
<evidence type="ECO:0000256" key="7">
    <source>
        <dbReference type="ARBA" id="ARBA00023136"/>
    </source>
</evidence>
<feature type="transmembrane region" description="Helical" evidence="8">
    <location>
        <begin position="269"/>
        <end position="289"/>
    </location>
</feature>
<keyword evidence="4" id="KW-1003">Cell membrane</keyword>
<comment type="similarity">
    <text evidence="2">Belongs to the auxin efflux carrier (TC 2.A.69) family.</text>
</comment>
<feature type="transmembrane region" description="Helical" evidence="8">
    <location>
        <begin position="208"/>
        <end position="228"/>
    </location>
</feature>
<feature type="transmembrane region" description="Helical" evidence="8">
    <location>
        <begin position="240"/>
        <end position="257"/>
    </location>
</feature>
<dbReference type="Proteomes" id="UP000005953">
    <property type="component" value="Unassembled WGS sequence"/>
</dbReference>
<evidence type="ECO:0000256" key="1">
    <source>
        <dbReference type="ARBA" id="ARBA00004651"/>
    </source>
</evidence>
<proteinExistence type="inferred from homology"/>
<dbReference type="Gene3D" id="1.20.1530.20">
    <property type="match status" value="1"/>
</dbReference>
<evidence type="ECO:0000256" key="2">
    <source>
        <dbReference type="ARBA" id="ARBA00010145"/>
    </source>
</evidence>
<keyword evidence="10" id="KW-1185">Reference proteome</keyword>
<feature type="transmembrane region" description="Helical" evidence="8">
    <location>
        <begin position="6"/>
        <end position="23"/>
    </location>
</feature>
<dbReference type="InterPro" id="IPR004776">
    <property type="entry name" value="Mem_transp_PIN-like"/>
</dbReference>
<keyword evidence="7 8" id="KW-0472">Membrane</keyword>
<comment type="caution">
    <text evidence="9">The sequence shown here is derived from an EMBL/GenBank/DDBJ whole genome shotgun (WGS) entry which is preliminary data.</text>
</comment>
<dbReference type="RefSeq" id="WP_008046307.1">
    <property type="nucleotide sequence ID" value="NZ_CH724153.1"/>
</dbReference>
<dbReference type="PANTHER" id="PTHR36838">
    <property type="entry name" value="AUXIN EFFLUX CARRIER FAMILY PROTEIN"/>
    <property type="match status" value="1"/>
</dbReference>
<dbReference type="HOGENOM" id="CLU_056175_4_1_6"/>
<dbReference type="PANTHER" id="PTHR36838:SF1">
    <property type="entry name" value="SLR1864 PROTEIN"/>
    <property type="match status" value="1"/>
</dbReference>
<gene>
    <name evidence="9" type="ORF">MED297_00280</name>
</gene>
<dbReference type="GO" id="GO:0055085">
    <property type="term" value="P:transmembrane transport"/>
    <property type="evidence" value="ECO:0007669"/>
    <property type="project" value="InterPro"/>
</dbReference>
<keyword evidence="3" id="KW-0813">Transport</keyword>
<evidence type="ECO:0000256" key="4">
    <source>
        <dbReference type="ARBA" id="ARBA00022475"/>
    </source>
</evidence>
<sequence>MLIRIFEIVAPILFVVLVGFFYARKRRPNLDHANSLNIDVFVPFLILAVFTGQSIDVAQYKTLMLVVAGLTLVPGLLAIPVCRLLNVHWKTLLPPMMFKNSGNLGIPLLLLAFGEDALPAILMMFIVENTLHFSVGLWMLSTGARNLKFLLQPMMMATILGLSLSMAEITLPEWLVTGFELLGDIAVPLMLFALGVRMTDLDFHGWRLGVFGALLAPALGLLAAWPILSWLSLPPDQEKMAWIFAALPPAVLNYLVAERYRQEPDKVASIVMFANAGAVVIIPLILFWVL</sequence>
<comment type="subcellular location">
    <subcellularLocation>
        <location evidence="1">Cell membrane</location>
        <topology evidence="1">Multi-pass membrane protein</topology>
    </subcellularLocation>
</comment>
<dbReference type="EMBL" id="AAOE01000037">
    <property type="protein sequence ID" value="EAR07607.1"/>
    <property type="molecule type" value="Genomic_DNA"/>
</dbReference>
<dbReference type="GO" id="GO:0005886">
    <property type="term" value="C:plasma membrane"/>
    <property type="evidence" value="ECO:0007669"/>
    <property type="project" value="UniProtKB-SubCell"/>
</dbReference>
<accession>A4BJU0</accession>
<feature type="transmembrane region" description="Helical" evidence="8">
    <location>
        <begin position="35"/>
        <end position="51"/>
    </location>
</feature>
<feature type="transmembrane region" description="Helical" evidence="8">
    <location>
        <begin position="175"/>
        <end position="196"/>
    </location>
</feature>
<keyword evidence="6 8" id="KW-1133">Transmembrane helix</keyword>
<dbReference type="InterPro" id="IPR038770">
    <property type="entry name" value="Na+/solute_symporter_sf"/>
</dbReference>
<dbReference type="AlphaFoldDB" id="A4BJU0"/>
<organism evidence="9 10">
    <name type="scientific">Reinekea blandensis MED297</name>
    <dbReference type="NCBI Taxonomy" id="314283"/>
    <lineage>
        <taxon>Bacteria</taxon>
        <taxon>Pseudomonadati</taxon>
        <taxon>Pseudomonadota</taxon>
        <taxon>Gammaproteobacteria</taxon>
        <taxon>Oceanospirillales</taxon>
        <taxon>Saccharospirillaceae</taxon>
        <taxon>Reinekea</taxon>
    </lineage>
</organism>
<dbReference type="STRING" id="314283.MED297_00280"/>
<dbReference type="OrthoDB" id="3238001at2"/>
<evidence type="ECO:0000313" key="9">
    <source>
        <dbReference type="EMBL" id="EAR07607.1"/>
    </source>
</evidence>
<evidence type="ECO:0000256" key="8">
    <source>
        <dbReference type="SAM" id="Phobius"/>
    </source>
</evidence>
<reference evidence="9 10" key="1">
    <citation type="submission" date="2006-02" db="EMBL/GenBank/DDBJ databases">
        <authorList>
            <person name="Pinhassi J."/>
            <person name="Pedros-Alio C."/>
            <person name="Ferriera S."/>
            <person name="Johnson J."/>
            <person name="Kravitz S."/>
            <person name="Halpern A."/>
            <person name="Remington K."/>
            <person name="Beeson K."/>
            <person name="Tran B."/>
            <person name="Rogers Y.-H."/>
            <person name="Friedman R."/>
            <person name="Venter J.C."/>
        </authorList>
    </citation>
    <scope>NUCLEOTIDE SEQUENCE [LARGE SCALE GENOMIC DNA]</scope>
    <source>
        <strain evidence="9 10">MED297</strain>
    </source>
</reference>
<protein>
    <submittedName>
        <fullName evidence="9">Auxin Efflux Carrier</fullName>
    </submittedName>
</protein>
<dbReference type="Pfam" id="PF03547">
    <property type="entry name" value="Mem_trans"/>
    <property type="match status" value="2"/>
</dbReference>